<proteinExistence type="predicted"/>
<dbReference type="PROSITE" id="PS00211">
    <property type="entry name" value="ABC_TRANSPORTER_1"/>
    <property type="match status" value="1"/>
</dbReference>
<dbReference type="Pfam" id="PF00005">
    <property type="entry name" value="ABC_tran"/>
    <property type="match status" value="1"/>
</dbReference>
<keyword evidence="2" id="KW-0547">Nucleotide-binding</keyword>
<sequence length="265" mass="28674">MVSKGIISVRGLHNQFGDNLVHEQLDLDVAQGEILTVVGGSGSGKSVLMRSILGLHRPSAGQIEVDGVDLLRADSEQRVQLERRMGVLFQRGALYSSLTVLENVLLPLQEHLSLPAEDAEALALMKLRLVGLSSAVADNSVQSLSGGMIKRVALARALILEPDFLFLDEPTAGLDPIGANDFDELLVTVQRALGLTVFLVTHDVDSIFKVSDRVAVLAERKVLVVDTPERVATHPDQWIQSYFQGPRGRAAQHGKSHPVNAKEDA</sequence>
<comment type="caution">
    <text evidence="5">The sequence shown here is derived from an EMBL/GenBank/DDBJ whole genome shotgun (WGS) entry which is preliminary data.</text>
</comment>
<name>A0ABY0C261_9GAMM</name>
<dbReference type="EMBL" id="PIPN01000001">
    <property type="protein sequence ID" value="RUO31835.1"/>
    <property type="molecule type" value="Genomic_DNA"/>
</dbReference>
<dbReference type="PANTHER" id="PTHR43023:SF3">
    <property type="entry name" value="PROTEIN TRIGALACTOSYLDIACYLGLYCEROL 3, CHLOROPLASTIC"/>
    <property type="match status" value="1"/>
</dbReference>
<dbReference type="SUPFAM" id="SSF52540">
    <property type="entry name" value="P-loop containing nucleoside triphosphate hydrolases"/>
    <property type="match status" value="1"/>
</dbReference>
<reference evidence="5 6" key="1">
    <citation type="journal article" date="2018" name="Front. Microbiol.">
        <title>Genome-Based Analysis Reveals the Taxonomy and Diversity of the Family Idiomarinaceae.</title>
        <authorList>
            <person name="Liu Y."/>
            <person name="Lai Q."/>
            <person name="Shao Z."/>
        </authorList>
    </citation>
    <scope>NUCLEOTIDE SEQUENCE [LARGE SCALE GENOMIC DNA]</scope>
    <source>
        <strain evidence="5 6">GBSy1</strain>
    </source>
</reference>
<dbReference type="PROSITE" id="PS50893">
    <property type="entry name" value="ABC_TRANSPORTER_2"/>
    <property type="match status" value="1"/>
</dbReference>
<evidence type="ECO:0000256" key="1">
    <source>
        <dbReference type="ARBA" id="ARBA00022448"/>
    </source>
</evidence>
<dbReference type="Proteomes" id="UP000287410">
    <property type="component" value="Unassembled WGS sequence"/>
</dbReference>
<dbReference type="GO" id="GO:0005524">
    <property type="term" value="F:ATP binding"/>
    <property type="evidence" value="ECO:0007669"/>
    <property type="project" value="UniProtKB-KW"/>
</dbReference>
<dbReference type="PANTHER" id="PTHR43023">
    <property type="entry name" value="PROTEIN TRIGALACTOSYLDIACYLGLYCEROL 3, CHLOROPLASTIC"/>
    <property type="match status" value="1"/>
</dbReference>
<keyword evidence="3 5" id="KW-0067">ATP-binding</keyword>
<evidence type="ECO:0000259" key="4">
    <source>
        <dbReference type="PROSITE" id="PS50893"/>
    </source>
</evidence>
<dbReference type="InterPro" id="IPR003439">
    <property type="entry name" value="ABC_transporter-like_ATP-bd"/>
</dbReference>
<evidence type="ECO:0000256" key="2">
    <source>
        <dbReference type="ARBA" id="ARBA00022741"/>
    </source>
</evidence>
<evidence type="ECO:0000313" key="6">
    <source>
        <dbReference type="Proteomes" id="UP000287410"/>
    </source>
</evidence>
<dbReference type="InterPro" id="IPR003593">
    <property type="entry name" value="AAA+_ATPase"/>
</dbReference>
<evidence type="ECO:0000313" key="5">
    <source>
        <dbReference type="EMBL" id="RUO31835.1"/>
    </source>
</evidence>
<feature type="domain" description="ABC transporter" evidence="4">
    <location>
        <begin position="7"/>
        <end position="244"/>
    </location>
</feature>
<keyword evidence="6" id="KW-1185">Reference proteome</keyword>
<keyword evidence="1" id="KW-0813">Transport</keyword>
<dbReference type="Gene3D" id="3.40.50.300">
    <property type="entry name" value="P-loop containing nucleotide triphosphate hydrolases"/>
    <property type="match status" value="1"/>
</dbReference>
<organism evidence="5 6">
    <name type="scientific">Aliidiomarina sedimenti</name>
    <dbReference type="NCBI Taxonomy" id="1933879"/>
    <lineage>
        <taxon>Bacteria</taxon>
        <taxon>Pseudomonadati</taxon>
        <taxon>Pseudomonadota</taxon>
        <taxon>Gammaproteobacteria</taxon>
        <taxon>Alteromonadales</taxon>
        <taxon>Idiomarinaceae</taxon>
        <taxon>Aliidiomarina</taxon>
    </lineage>
</organism>
<dbReference type="SMART" id="SM00382">
    <property type="entry name" value="AAA"/>
    <property type="match status" value="1"/>
</dbReference>
<accession>A0ABY0C261</accession>
<dbReference type="InterPro" id="IPR017871">
    <property type="entry name" value="ABC_transporter-like_CS"/>
</dbReference>
<evidence type="ECO:0000256" key="3">
    <source>
        <dbReference type="ARBA" id="ARBA00022840"/>
    </source>
</evidence>
<dbReference type="InterPro" id="IPR027417">
    <property type="entry name" value="P-loop_NTPase"/>
</dbReference>
<protein>
    <submittedName>
        <fullName evidence="5">ABC transporter ATP-binding protein</fullName>
    </submittedName>
</protein>
<gene>
    <name evidence="5" type="ORF">CWE12_02210</name>
</gene>
<dbReference type="RefSeq" id="WP_126788036.1">
    <property type="nucleotide sequence ID" value="NZ_PIPN01000001.1"/>
</dbReference>